<dbReference type="Proteomes" id="UP000664277">
    <property type="component" value="Unassembled WGS sequence"/>
</dbReference>
<dbReference type="InterPro" id="IPR014748">
    <property type="entry name" value="Enoyl-CoA_hydra_C"/>
</dbReference>
<dbReference type="Gene3D" id="3.90.226.10">
    <property type="entry name" value="2-enoyl-CoA Hydratase, Chain A, domain 1"/>
    <property type="match status" value="1"/>
</dbReference>
<comment type="caution">
    <text evidence="4">The sequence shown here is derived from an EMBL/GenBank/DDBJ whole genome shotgun (WGS) entry which is preliminary data.</text>
</comment>
<dbReference type="GO" id="GO:0016836">
    <property type="term" value="F:hydro-lyase activity"/>
    <property type="evidence" value="ECO:0007669"/>
    <property type="project" value="UniProtKB-ARBA"/>
</dbReference>
<dbReference type="AlphaFoldDB" id="A0A8J7P6Y8"/>
<dbReference type="InterPro" id="IPR018376">
    <property type="entry name" value="Enoyl-CoA_hyd/isom_CS"/>
</dbReference>
<dbReference type="InterPro" id="IPR029045">
    <property type="entry name" value="ClpP/crotonase-like_dom_sf"/>
</dbReference>
<name>A0A8J7P6Y8_9BACT</name>
<protein>
    <submittedName>
        <fullName evidence="4">Enoyl-CoA hydratase/isomerase family protein</fullName>
    </submittedName>
</protein>
<evidence type="ECO:0000313" key="5">
    <source>
        <dbReference type="Proteomes" id="UP000664277"/>
    </source>
</evidence>
<dbReference type="SUPFAM" id="SSF52096">
    <property type="entry name" value="ClpP/crotonase"/>
    <property type="match status" value="1"/>
</dbReference>
<dbReference type="InterPro" id="IPR001753">
    <property type="entry name" value="Enoyl-CoA_hydra/iso"/>
</dbReference>
<evidence type="ECO:0000313" key="4">
    <source>
        <dbReference type="EMBL" id="MBN8659209.1"/>
    </source>
</evidence>
<dbReference type="PANTHER" id="PTHR11941">
    <property type="entry name" value="ENOYL-COA HYDRATASE-RELATED"/>
    <property type="match status" value="1"/>
</dbReference>
<dbReference type="EMBL" id="JAFLCK010000002">
    <property type="protein sequence ID" value="MBN8659209.1"/>
    <property type="molecule type" value="Genomic_DNA"/>
</dbReference>
<evidence type="ECO:0000256" key="2">
    <source>
        <dbReference type="ARBA" id="ARBA00023239"/>
    </source>
</evidence>
<dbReference type="Pfam" id="PF00378">
    <property type="entry name" value="ECH_1"/>
    <property type="match status" value="1"/>
</dbReference>
<comment type="similarity">
    <text evidence="1 3">Belongs to the enoyl-CoA hydratase/isomerase family.</text>
</comment>
<reference evidence="4" key="1">
    <citation type="submission" date="2021-02" db="EMBL/GenBank/DDBJ databases">
        <title>Genome-Resolved Metagenomics of a Microbial Community Performing Photosynthetic Biological Nutrient Removal.</title>
        <authorList>
            <person name="Mcdaniel E.A."/>
        </authorList>
    </citation>
    <scope>NUCLEOTIDE SEQUENCE</scope>
    <source>
        <strain evidence="4">UWPOB_OBS1</strain>
    </source>
</reference>
<evidence type="ECO:0000256" key="1">
    <source>
        <dbReference type="ARBA" id="ARBA00005254"/>
    </source>
</evidence>
<sequence length="284" mass="30618">MSTTTEVEQVLLVEKEGHLAWLKLNRPKVMNCLNRALLHDLVKALDELAQDKEVRVIAIIGSGLKSFCAGADLAERKGMTQGETLDYITLIQKVMRTIEKQPQPVIAAINGSAWGGGFELALACDLRVMVDTAQLRLTEVRLGIIPGAGGTQRLPRLIGKSKAKELILTAGTVTAQEGHNLGLIHKVVSVDAGYAESTDGIATAAGGYHAPLMAVVRTWAHEIAQAAPLSLRAAKFAIDEGYDRDLESGLALETKAYLTLLNSKDRLEGLAAFAEKRQPVYRGE</sequence>
<dbReference type="PROSITE" id="PS00166">
    <property type="entry name" value="ENOYL_COA_HYDRATASE"/>
    <property type="match status" value="1"/>
</dbReference>
<proteinExistence type="inferred from homology"/>
<dbReference type="GO" id="GO:0006635">
    <property type="term" value="P:fatty acid beta-oxidation"/>
    <property type="evidence" value="ECO:0007669"/>
    <property type="project" value="TreeGrafter"/>
</dbReference>
<dbReference type="FunFam" id="3.90.226.10:FF:000009">
    <property type="entry name" value="Carnitinyl-CoA dehydratase"/>
    <property type="match status" value="1"/>
</dbReference>
<dbReference type="CDD" id="cd06558">
    <property type="entry name" value="crotonase-like"/>
    <property type="match status" value="1"/>
</dbReference>
<accession>A0A8J7P6Y8</accession>
<evidence type="ECO:0000256" key="3">
    <source>
        <dbReference type="RuleBase" id="RU003707"/>
    </source>
</evidence>
<organism evidence="4 5">
    <name type="scientific">Candidatus Obscuribacter phosphatis</name>
    <dbReference type="NCBI Taxonomy" id="1906157"/>
    <lineage>
        <taxon>Bacteria</taxon>
        <taxon>Bacillati</taxon>
        <taxon>Candidatus Melainabacteria</taxon>
        <taxon>Candidatus Obscuribacterales</taxon>
        <taxon>Candidatus Obscuribacteraceae</taxon>
        <taxon>Candidatus Obscuribacter</taxon>
    </lineage>
</organism>
<keyword evidence="2" id="KW-0456">Lyase</keyword>
<dbReference type="PANTHER" id="PTHR11941:SF54">
    <property type="entry name" value="ENOYL-COA HYDRATASE, MITOCHONDRIAL"/>
    <property type="match status" value="1"/>
</dbReference>
<dbReference type="Gene3D" id="1.10.12.10">
    <property type="entry name" value="Lyase 2-enoyl-coa Hydratase, Chain A, domain 2"/>
    <property type="match status" value="1"/>
</dbReference>
<gene>
    <name evidence="4" type="ORF">J0M35_02520</name>
</gene>
<dbReference type="FunFam" id="1.10.12.10:FF:000001">
    <property type="entry name" value="Probable enoyl-CoA hydratase, mitochondrial"/>
    <property type="match status" value="1"/>
</dbReference>